<evidence type="ECO:0000256" key="7">
    <source>
        <dbReference type="ARBA" id="ARBA00022840"/>
    </source>
</evidence>
<evidence type="ECO:0000256" key="8">
    <source>
        <dbReference type="ARBA" id="ARBA00048141"/>
    </source>
</evidence>
<evidence type="ECO:0000256" key="4">
    <source>
        <dbReference type="ARBA" id="ARBA00022679"/>
    </source>
</evidence>
<dbReference type="NCBIfam" id="TIGR00761">
    <property type="entry name" value="argB"/>
    <property type="match status" value="1"/>
</dbReference>
<dbReference type="InterPro" id="IPR001057">
    <property type="entry name" value="Glu/AcGlu_kinase"/>
</dbReference>
<dbReference type="SUPFAM" id="SSF53633">
    <property type="entry name" value="Carbamate kinase-like"/>
    <property type="match status" value="1"/>
</dbReference>
<keyword evidence="12" id="KW-1185">Reference proteome</keyword>
<comment type="similarity">
    <text evidence="9">Belongs to the acetylglutamate kinase family. ArgB subfamily.</text>
</comment>
<dbReference type="PANTHER" id="PTHR23342:SF0">
    <property type="entry name" value="N-ACETYLGLUTAMATE SYNTHASE, MITOCHONDRIAL"/>
    <property type="match status" value="1"/>
</dbReference>
<evidence type="ECO:0000313" key="12">
    <source>
        <dbReference type="Proteomes" id="UP000676565"/>
    </source>
</evidence>
<feature type="binding site" evidence="9">
    <location>
        <position position="86"/>
    </location>
    <ligand>
        <name>substrate</name>
    </ligand>
</feature>
<evidence type="ECO:0000259" key="10">
    <source>
        <dbReference type="Pfam" id="PF00696"/>
    </source>
</evidence>
<dbReference type="CDD" id="cd04238">
    <property type="entry name" value="AAK_NAGK-like"/>
    <property type="match status" value="1"/>
</dbReference>
<evidence type="ECO:0000256" key="5">
    <source>
        <dbReference type="ARBA" id="ARBA00022741"/>
    </source>
</evidence>
<gene>
    <name evidence="9 11" type="primary">argB</name>
    <name evidence="11" type="ORF">J8F10_04895</name>
</gene>
<comment type="function">
    <text evidence="9">Catalyzes the ATP-dependent phosphorylation of N-acetyl-L-glutamate.</text>
</comment>
<feature type="site" description="Transition state stabilizer" evidence="9">
    <location>
        <position position="29"/>
    </location>
</feature>
<evidence type="ECO:0000256" key="1">
    <source>
        <dbReference type="ARBA" id="ARBA00004828"/>
    </source>
</evidence>
<protein>
    <recommendedName>
        <fullName evidence="9">Acetylglutamate kinase</fullName>
        <ecNumber evidence="9">2.7.2.8</ecNumber>
    </recommendedName>
    <alternativeName>
        <fullName evidence="9">N-acetyl-L-glutamate 5-phosphotransferase</fullName>
    </alternativeName>
    <alternativeName>
        <fullName evidence="9">NAG kinase</fullName>
        <shortName evidence="9">NAGK</shortName>
    </alternativeName>
</protein>
<evidence type="ECO:0000313" key="11">
    <source>
        <dbReference type="EMBL" id="MBP3954621.1"/>
    </source>
</evidence>
<dbReference type="EMBL" id="JAGKQQ010000001">
    <property type="protein sequence ID" value="MBP3954621.1"/>
    <property type="molecule type" value="Genomic_DNA"/>
</dbReference>
<keyword evidence="2 9" id="KW-0055">Arginine biosynthesis</keyword>
<dbReference type="EC" id="2.7.2.8" evidence="9"/>
<sequence>MSEPSLTAETFAAAVDRLTAHCERPVVVKLGGSAMEDPAATDACLRCVATLHHLRVPVVLVHGGGKPIDRAMAEAGLTPKKVAGRRYTDDATLSIVVRVLHELNRDLAHRLNALGVPAVPTTEADDFPLMGERLLLPSLDLQPVDLGRVGKVTGVRTERFGQAVADGGLLAVIPSLAIDTDGGWLNVNADTAASAVAGTLKADKAVFLTDTPGVLRDRANPRSLISQLTESECRALIASGVIDGGMVPKVEACFEALEAGAKSALILDGRVPYSLLNVFLHDTFTGTVITR</sequence>
<comment type="caution">
    <text evidence="11">The sequence shown here is derived from an EMBL/GenBank/DDBJ whole genome shotgun (WGS) entry which is preliminary data.</text>
</comment>
<dbReference type="GO" id="GO:0003991">
    <property type="term" value="F:acetylglutamate kinase activity"/>
    <property type="evidence" value="ECO:0007669"/>
    <property type="project" value="UniProtKB-EC"/>
</dbReference>
<dbReference type="Proteomes" id="UP000676565">
    <property type="component" value="Unassembled WGS sequence"/>
</dbReference>
<feature type="binding site" evidence="9">
    <location>
        <begin position="64"/>
        <end position="65"/>
    </location>
    <ligand>
        <name>substrate</name>
    </ligand>
</feature>
<dbReference type="PRINTS" id="PR00474">
    <property type="entry name" value="GLU5KINASE"/>
</dbReference>
<accession>A0ABS5BLQ1</accession>
<keyword evidence="6 9" id="KW-0418">Kinase</keyword>
<comment type="subcellular location">
    <subcellularLocation>
        <location evidence="9">Cytoplasm</location>
    </subcellularLocation>
</comment>
<feature type="domain" description="Aspartate/glutamate/uridylate kinase" evidence="10">
    <location>
        <begin position="26"/>
        <end position="267"/>
    </location>
</feature>
<dbReference type="Pfam" id="PF00696">
    <property type="entry name" value="AA_kinase"/>
    <property type="match status" value="1"/>
</dbReference>
<dbReference type="PANTHER" id="PTHR23342">
    <property type="entry name" value="N-ACETYLGLUTAMATE SYNTHASE"/>
    <property type="match status" value="1"/>
</dbReference>
<keyword evidence="3 9" id="KW-0028">Amino-acid biosynthesis</keyword>
<evidence type="ECO:0000256" key="3">
    <source>
        <dbReference type="ARBA" id="ARBA00022605"/>
    </source>
</evidence>
<evidence type="ECO:0000256" key="6">
    <source>
        <dbReference type="ARBA" id="ARBA00022777"/>
    </source>
</evidence>
<dbReference type="RefSeq" id="WP_210652741.1">
    <property type="nucleotide sequence ID" value="NZ_JAGKQQ010000001.1"/>
</dbReference>
<reference evidence="11 12" key="1">
    <citation type="submission" date="2021-04" db="EMBL/GenBank/DDBJ databases">
        <authorList>
            <person name="Ivanova A."/>
        </authorList>
    </citation>
    <scope>NUCLEOTIDE SEQUENCE [LARGE SCALE GENOMIC DNA]</scope>
    <source>
        <strain evidence="11 12">G18</strain>
    </source>
</reference>
<keyword evidence="7 9" id="KW-0067">ATP-binding</keyword>
<keyword evidence="4 9" id="KW-0808">Transferase</keyword>
<dbReference type="InterPro" id="IPR001048">
    <property type="entry name" value="Asp/Glu/Uridylate_kinase"/>
</dbReference>
<dbReference type="InterPro" id="IPR004662">
    <property type="entry name" value="AcgluKinase_fam"/>
</dbReference>
<name>A0ABS5BLQ1_9BACT</name>
<dbReference type="HAMAP" id="MF_00082">
    <property type="entry name" value="ArgB"/>
    <property type="match status" value="1"/>
</dbReference>
<comment type="pathway">
    <text evidence="1 9">Amino-acid biosynthesis; L-arginine biosynthesis; N(2)-acetyl-L-ornithine from L-glutamate: step 2/4.</text>
</comment>
<proteinExistence type="inferred from homology"/>
<dbReference type="InterPro" id="IPR037528">
    <property type="entry name" value="ArgB"/>
</dbReference>
<keyword evidence="5 9" id="KW-0547">Nucleotide-binding</keyword>
<evidence type="ECO:0000256" key="9">
    <source>
        <dbReference type="HAMAP-Rule" id="MF_00082"/>
    </source>
</evidence>
<evidence type="ECO:0000256" key="2">
    <source>
        <dbReference type="ARBA" id="ARBA00022571"/>
    </source>
</evidence>
<keyword evidence="9" id="KW-0963">Cytoplasm</keyword>
<feature type="site" description="Transition state stabilizer" evidence="9">
    <location>
        <position position="249"/>
    </location>
</feature>
<dbReference type="PIRSF" id="PIRSF000728">
    <property type="entry name" value="NAGK"/>
    <property type="match status" value="1"/>
</dbReference>
<organism evidence="11 12">
    <name type="scientific">Gemmata palustris</name>
    <dbReference type="NCBI Taxonomy" id="2822762"/>
    <lineage>
        <taxon>Bacteria</taxon>
        <taxon>Pseudomonadati</taxon>
        <taxon>Planctomycetota</taxon>
        <taxon>Planctomycetia</taxon>
        <taxon>Gemmatales</taxon>
        <taxon>Gemmataceae</taxon>
        <taxon>Gemmata</taxon>
    </lineage>
</organism>
<dbReference type="Gene3D" id="3.40.1160.10">
    <property type="entry name" value="Acetylglutamate kinase-like"/>
    <property type="match status" value="1"/>
</dbReference>
<dbReference type="InterPro" id="IPR036393">
    <property type="entry name" value="AceGlu_kinase-like_sf"/>
</dbReference>
<comment type="catalytic activity">
    <reaction evidence="8 9">
        <text>N-acetyl-L-glutamate + ATP = N-acetyl-L-glutamyl 5-phosphate + ADP</text>
        <dbReference type="Rhea" id="RHEA:14629"/>
        <dbReference type="ChEBI" id="CHEBI:30616"/>
        <dbReference type="ChEBI" id="CHEBI:44337"/>
        <dbReference type="ChEBI" id="CHEBI:57936"/>
        <dbReference type="ChEBI" id="CHEBI:456216"/>
        <dbReference type="EC" id="2.7.2.8"/>
    </reaction>
</comment>
<feature type="binding site" evidence="9">
    <location>
        <position position="186"/>
    </location>
    <ligand>
        <name>substrate</name>
    </ligand>
</feature>